<evidence type="ECO:0000313" key="8">
    <source>
        <dbReference type="Proteomes" id="UP000317422"/>
    </source>
</evidence>
<dbReference type="EMBL" id="VFQC01000001">
    <property type="protein sequence ID" value="TQN31738.1"/>
    <property type="molecule type" value="Genomic_DNA"/>
</dbReference>
<feature type="transmembrane region" description="Helical" evidence="6">
    <location>
        <begin position="514"/>
        <end position="538"/>
    </location>
</feature>
<accession>A0A543NIS5</accession>
<sequence>MRTLEDSQPTARRTQDLLLALAGTLLVALVLLVAEIPAEDTGTADPEELRALISPSLMALIAGAANLTVLVLISVVTVERLLRKQLRQLVRGIVAGICGYGATGMLNAAVLAASGPGGPPEVLATSDTHSVFTIALHAYIAAAVAYVGALAPDHVPRVRTAMWLGITVTAVSVLFAGITTAVSLLLTIVVGLTCATGTSYAVGMSQPASITGQLVRELRRFGLEPLEITPSEDDQEGNQHLSVDTVDRRLDIMLMHANDTARLGRRLLGIAMLRQSAAPPVLLGLRRRVEHAALLESAARSAGAAVPRLIAIGELGPQTAVLVREHRRVRSLDDTTASDLTEESLDAVWSELDLLHRHRVAHNGINGDTLGWQMNGRPTFLGVYGGSLAAAPLKMSLDVAALLTVLAMRVGAERAVASAVRVLGVPPVAGVLPFVQPAGLPLALRRRLTTHPRLLSGVREQIALIAPEAPARPARIERMRPRTVVSVIAATVVGIVFAYQLADVDFSTITGAEPGWASAAFVASLVCMLAAAMALMGFVPLRLGLWRTVLVQYAASFLRIAAPASVGALALNTRYVTQSGASTGVAIAAVGLSQAAGLLVHVPLLLVCAYLTGTDYVADFSPSATVIVVSVSLSALSATVLLFPVLRRAILERLRPYFRGVLPQLLDLLQRPGKLAMGVGGTLLLTVGFVLCLHFSVAAFGGKASVAAVAVVFLAGNAIGSAAPSPGGLGAVEAALLGGLTTVASVPAAIALPAVLLFRVLTFWLPVLPGWGAFHLLQRWRAI</sequence>
<organism evidence="7 8">
    <name type="scientific">Haloactinospora alba</name>
    <dbReference type="NCBI Taxonomy" id="405555"/>
    <lineage>
        <taxon>Bacteria</taxon>
        <taxon>Bacillati</taxon>
        <taxon>Actinomycetota</taxon>
        <taxon>Actinomycetes</taxon>
        <taxon>Streptosporangiales</taxon>
        <taxon>Nocardiopsidaceae</taxon>
        <taxon>Haloactinospora</taxon>
    </lineage>
</organism>
<dbReference type="PANTHER" id="PTHR39087:SF2">
    <property type="entry name" value="UPF0104 MEMBRANE PROTEIN MJ1595"/>
    <property type="match status" value="1"/>
</dbReference>
<keyword evidence="4 6" id="KW-1133">Transmembrane helix</keyword>
<dbReference type="RefSeq" id="WP_211351773.1">
    <property type="nucleotide sequence ID" value="NZ_VFQC01000001.1"/>
</dbReference>
<feature type="transmembrane region" description="Helical" evidence="6">
    <location>
        <begin position="163"/>
        <end position="192"/>
    </location>
</feature>
<comment type="caution">
    <text evidence="7">The sequence shown here is derived from an EMBL/GenBank/DDBJ whole genome shotgun (WGS) entry which is preliminary data.</text>
</comment>
<keyword evidence="3 6" id="KW-0812">Transmembrane</keyword>
<evidence type="ECO:0000256" key="5">
    <source>
        <dbReference type="ARBA" id="ARBA00023136"/>
    </source>
</evidence>
<dbReference type="Proteomes" id="UP000317422">
    <property type="component" value="Unassembled WGS sequence"/>
</dbReference>
<comment type="subcellular location">
    <subcellularLocation>
        <location evidence="1">Cell membrane</location>
        <topology evidence="1">Multi-pass membrane protein</topology>
    </subcellularLocation>
</comment>
<feature type="transmembrane region" description="Helical" evidence="6">
    <location>
        <begin position="483"/>
        <end position="502"/>
    </location>
</feature>
<keyword evidence="2" id="KW-1003">Cell membrane</keyword>
<feature type="transmembrane region" description="Helical" evidence="6">
    <location>
        <begin position="730"/>
        <end position="750"/>
    </location>
</feature>
<dbReference type="Pfam" id="PF03706">
    <property type="entry name" value="LPG_synthase_TM"/>
    <property type="match status" value="1"/>
</dbReference>
<keyword evidence="5 6" id="KW-0472">Membrane</keyword>
<feature type="transmembrane region" description="Helical" evidence="6">
    <location>
        <begin position="131"/>
        <end position="151"/>
    </location>
</feature>
<evidence type="ECO:0000256" key="3">
    <source>
        <dbReference type="ARBA" id="ARBA00022692"/>
    </source>
</evidence>
<feature type="transmembrane region" description="Helical" evidence="6">
    <location>
        <begin position="56"/>
        <end position="77"/>
    </location>
</feature>
<dbReference type="InterPro" id="IPR022791">
    <property type="entry name" value="L-PG_synthase/AglD"/>
</dbReference>
<proteinExistence type="predicted"/>
<feature type="transmembrane region" description="Helical" evidence="6">
    <location>
        <begin position="704"/>
        <end position="723"/>
    </location>
</feature>
<dbReference type="GO" id="GO:0005886">
    <property type="term" value="C:plasma membrane"/>
    <property type="evidence" value="ECO:0007669"/>
    <property type="project" value="UniProtKB-SubCell"/>
</dbReference>
<feature type="transmembrane region" description="Helical" evidence="6">
    <location>
        <begin position="624"/>
        <end position="646"/>
    </location>
</feature>
<feature type="transmembrane region" description="Helical" evidence="6">
    <location>
        <begin position="675"/>
        <end position="698"/>
    </location>
</feature>
<reference evidence="7 8" key="1">
    <citation type="submission" date="2019-06" db="EMBL/GenBank/DDBJ databases">
        <title>Sequencing the genomes of 1000 actinobacteria strains.</title>
        <authorList>
            <person name="Klenk H.-P."/>
        </authorList>
    </citation>
    <scope>NUCLEOTIDE SEQUENCE [LARGE SCALE GENOMIC DNA]</scope>
    <source>
        <strain evidence="7 8">DSM 45015</strain>
    </source>
</reference>
<evidence type="ECO:0000313" key="7">
    <source>
        <dbReference type="EMBL" id="TQN31738.1"/>
    </source>
</evidence>
<feature type="transmembrane region" description="Helical" evidence="6">
    <location>
        <begin position="17"/>
        <end position="36"/>
    </location>
</feature>
<evidence type="ECO:0000256" key="2">
    <source>
        <dbReference type="ARBA" id="ARBA00022475"/>
    </source>
</evidence>
<evidence type="ECO:0000256" key="1">
    <source>
        <dbReference type="ARBA" id="ARBA00004651"/>
    </source>
</evidence>
<feature type="transmembrane region" description="Helical" evidence="6">
    <location>
        <begin position="583"/>
        <end position="612"/>
    </location>
</feature>
<evidence type="ECO:0000256" key="6">
    <source>
        <dbReference type="SAM" id="Phobius"/>
    </source>
</evidence>
<gene>
    <name evidence="7" type="ORF">FHX37_1658</name>
</gene>
<dbReference type="PANTHER" id="PTHR39087">
    <property type="entry name" value="UPF0104 MEMBRANE PROTEIN MJ1595"/>
    <property type="match status" value="1"/>
</dbReference>
<name>A0A543NIS5_9ACTN</name>
<evidence type="ECO:0000256" key="4">
    <source>
        <dbReference type="ARBA" id="ARBA00022989"/>
    </source>
</evidence>
<keyword evidence="8" id="KW-1185">Reference proteome</keyword>
<feature type="transmembrane region" description="Helical" evidence="6">
    <location>
        <begin position="89"/>
        <end position="111"/>
    </location>
</feature>
<protein>
    <submittedName>
        <fullName evidence="7">Uncharacterized membrane protein YbhN (UPF0104 family)</fullName>
    </submittedName>
</protein>
<dbReference type="AlphaFoldDB" id="A0A543NIS5"/>